<sequence length="361" mass="39435">MDSLYLDTFGDLPCDDRDAELEVLLCGRCRGKPRHLLCPRCRLVLIAAEKSSTTTKSLLELACSRQQPESGEALGGLGLARITVPGPPSLSAAPGPSHRKANVKDTATKAAAAAQQPPSQADHRDTSRSCHSSYSQSHRAHSCSNHGGSSGSRTCRRASSGGYTPRGHPPYRRACPRCDSECYLSNGPRPIRHPPGRYNHHVCCCDCCYGYSGSCYTADPDWTSFTRPSHRGGGGGGRWRHIPEGMMTTWTNGNGPSPSFVELPAARPMLELWSALYGKLLLDDGSSPAACRRRDVCGPLTLSCGRAMYPRTIFVIRAWNPWEYLWSCLCGWTSRVYHPLRRAVRAALSREEVVESASEVD</sequence>
<dbReference type="EMBL" id="MU854328">
    <property type="protein sequence ID" value="KAK4043430.1"/>
    <property type="molecule type" value="Genomic_DNA"/>
</dbReference>
<reference evidence="3" key="1">
    <citation type="journal article" date="2023" name="Mol. Phylogenet. Evol.">
        <title>Genome-scale phylogeny and comparative genomics of the fungal order Sordariales.</title>
        <authorList>
            <person name="Hensen N."/>
            <person name="Bonometti L."/>
            <person name="Westerberg I."/>
            <person name="Brannstrom I.O."/>
            <person name="Guillou S."/>
            <person name="Cros-Aarteil S."/>
            <person name="Calhoun S."/>
            <person name="Haridas S."/>
            <person name="Kuo A."/>
            <person name="Mondo S."/>
            <person name="Pangilinan J."/>
            <person name="Riley R."/>
            <person name="LaButti K."/>
            <person name="Andreopoulos B."/>
            <person name="Lipzen A."/>
            <person name="Chen C."/>
            <person name="Yan M."/>
            <person name="Daum C."/>
            <person name="Ng V."/>
            <person name="Clum A."/>
            <person name="Steindorff A."/>
            <person name="Ohm R.A."/>
            <person name="Martin F."/>
            <person name="Silar P."/>
            <person name="Natvig D.O."/>
            <person name="Lalanne C."/>
            <person name="Gautier V."/>
            <person name="Ament-Velasquez S.L."/>
            <person name="Kruys A."/>
            <person name="Hutchinson M.I."/>
            <person name="Powell A.J."/>
            <person name="Barry K."/>
            <person name="Miller A.N."/>
            <person name="Grigoriev I.V."/>
            <person name="Debuchy R."/>
            <person name="Gladieux P."/>
            <person name="Hiltunen Thoren M."/>
            <person name="Johannesson H."/>
        </authorList>
    </citation>
    <scope>NUCLEOTIDE SEQUENCE [LARGE SCALE GENOMIC DNA]</scope>
    <source>
        <strain evidence="3">CBS 284.82</strain>
    </source>
</reference>
<name>A0AAN6SV60_9PEZI</name>
<feature type="compositionally biased region" description="Low complexity" evidence="1">
    <location>
        <begin position="108"/>
        <end position="120"/>
    </location>
</feature>
<comment type="caution">
    <text evidence="2">The sequence shown here is derived from an EMBL/GenBank/DDBJ whole genome shotgun (WGS) entry which is preliminary data.</text>
</comment>
<feature type="region of interest" description="Disordered" evidence="1">
    <location>
        <begin position="85"/>
        <end position="168"/>
    </location>
</feature>
<proteinExistence type="predicted"/>
<dbReference type="Proteomes" id="UP001303115">
    <property type="component" value="Unassembled WGS sequence"/>
</dbReference>
<evidence type="ECO:0000256" key="1">
    <source>
        <dbReference type="SAM" id="MobiDB-lite"/>
    </source>
</evidence>
<evidence type="ECO:0000313" key="3">
    <source>
        <dbReference type="Proteomes" id="UP001303115"/>
    </source>
</evidence>
<dbReference type="AlphaFoldDB" id="A0AAN6SV60"/>
<evidence type="ECO:0000313" key="2">
    <source>
        <dbReference type="EMBL" id="KAK4043430.1"/>
    </source>
</evidence>
<organism evidence="2 3">
    <name type="scientific">Parachaetomium inaequale</name>
    <dbReference type="NCBI Taxonomy" id="2588326"/>
    <lineage>
        <taxon>Eukaryota</taxon>
        <taxon>Fungi</taxon>
        <taxon>Dikarya</taxon>
        <taxon>Ascomycota</taxon>
        <taxon>Pezizomycotina</taxon>
        <taxon>Sordariomycetes</taxon>
        <taxon>Sordariomycetidae</taxon>
        <taxon>Sordariales</taxon>
        <taxon>Chaetomiaceae</taxon>
        <taxon>Parachaetomium</taxon>
    </lineage>
</organism>
<protein>
    <submittedName>
        <fullName evidence="2">Uncharacterized protein</fullName>
    </submittedName>
</protein>
<keyword evidence="3" id="KW-1185">Reference proteome</keyword>
<gene>
    <name evidence="2" type="ORF">C8A01DRAFT_32557</name>
</gene>
<accession>A0AAN6SV60</accession>